<dbReference type="Proteomes" id="UP001234297">
    <property type="component" value="Chromosome 2"/>
</dbReference>
<comment type="caution">
    <text evidence="1">The sequence shown here is derived from an EMBL/GenBank/DDBJ whole genome shotgun (WGS) entry which is preliminary data.</text>
</comment>
<gene>
    <name evidence="1" type="ORF">MRB53_005067</name>
</gene>
<accession>A0ACC2MDA3</accession>
<evidence type="ECO:0000313" key="1">
    <source>
        <dbReference type="EMBL" id="KAJ8643319.1"/>
    </source>
</evidence>
<organism evidence="1 2">
    <name type="scientific">Persea americana</name>
    <name type="common">Avocado</name>
    <dbReference type="NCBI Taxonomy" id="3435"/>
    <lineage>
        <taxon>Eukaryota</taxon>
        <taxon>Viridiplantae</taxon>
        <taxon>Streptophyta</taxon>
        <taxon>Embryophyta</taxon>
        <taxon>Tracheophyta</taxon>
        <taxon>Spermatophyta</taxon>
        <taxon>Magnoliopsida</taxon>
        <taxon>Magnoliidae</taxon>
        <taxon>Laurales</taxon>
        <taxon>Lauraceae</taxon>
        <taxon>Persea</taxon>
    </lineage>
</organism>
<sequence length="173" mass="19467">MNDLFEVLIAWQEISTSTSSVTSVPNPLKFLRAHYGTLKAHYETMADLELKKHLANILSVLAFTMSEKGEQESLKYRLLGSEGDIGSCGYQYVRNLTVEIKDELVKSESEEKPIVDLLGLVGQIVAFRMKYNAEPEAVDLLVQAKATNRLLPYVDSRNYTRTCLYLTSVARSI</sequence>
<protein>
    <submittedName>
        <fullName evidence="1">Uncharacterized protein</fullName>
    </submittedName>
</protein>
<name>A0ACC2MDA3_PERAE</name>
<reference evidence="1 2" key="1">
    <citation type="journal article" date="2022" name="Hortic Res">
        <title>A haplotype resolved chromosomal level avocado genome allows analysis of novel avocado genes.</title>
        <authorList>
            <person name="Nath O."/>
            <person name="Fletcher S.J."/>
            <person name="Hayward A."/>
            <person name="Shaw L.M."/>
            <person name="Masouleh A.K."/>
            <person name="Furtado A."/>
            <person name="Henry R.J."/>
            <person name="Mitter N."/>
        </authorList>
    </citation>
    <scope>NUCLEOTIDE SEQUENCE [LARGE SCALE GENOMIC DNA]</scope>
    <source>
        <strain evidence="2">cv. Hass</strain>
    </source>
</reference>
<proteinExistence type="predicted"/>
<keyword evidence="2" id="KW-1185">Reference proteome</keyword>
<evidence type="ECO:0000313" key="2">
    <source>
        <dbReference type="Proteomes" id="UP001234297"/>
    </source>
</evidence>
<dbReference type="EMBL" id="CM056810">
    <property type="protein sequence ID" value="KAJ8643319.1"/>
    <property type="molecule type" value="Genomic_DNA"/>
</dbReference>